<evidence type="ECO:0000256" key="1">
    <source>
        <dbReference type="SAM" id="Phobius"/>
    </source>
</evidence>
<dbReference type="Proteomes" id="UP000317982">
    <property type="component" value="Unassembled WGS sequence"/>
</dbReference>
<protein>
    <submittedName>
        <fullName evidence="2">Uncharacterized protein</fullName>
    </submittedName>
</protein>
<proteinExistence type="predicted"/>
<keyword evidence="3" id="KW-1185">Reference proteome</keyword>
<name>A0A545ARX1_9ACTN</name>
<organism evidence="2 3">
    <name type="scientific">Cryptosporangium phraense</name>
    <dbReference type="NCBI Taxonomy" id="2593070"/>
    <lineage>
        <taxon>Bacteria</taxon>
        <taxon>Bacillati</taxon>
        <taxon>Actinomycetota</taxon>
        <taxon>Actinomycetes</taxon>
        <taxon>Cryptosporangiales</taxon>
        <taxon>Cryptosporangiaceae</taxon>
        <taxon>Cryptosporangium</taxon>
    </lineage>
</organism>
<accession>A0A545ARX1</accession>
<dbReference type="RefSeq" id="WP_142705488.1">
    <property type="nucleotide sequence ID" value="NZ_VIRS01000010.1"/>
</dbReference>
<dbReference type="AlphaFoldDB" id="A0A545ARX1"/>
<feature type="transmembrane region" description="Helical" evidence="1">
    <location>
        <begin position="43"/>
        <end position="61"/>
    </location>
</feature>
<feature type="transmembrane region" description="Helical" evidence="1">
    <location>
        <begin position="68"/>
        <end position="85"/>
    </location>
</feature>
<keyword evidence="1" id="KW-0472">Membrane</keyword>
<reference evidence="2 3" key="1">
    <citation type="submission" date="2019-07" db="EMBL/GenBank/DDBJ databases">
        <title>Cryptosporangium phraense sp. nov., isolated from plant litter.</title>
        <authorList>
            <person name="Suriyachadkun C."/>
        </authorList>
    </citation>
    <scope>NUCLEOTIDE SEQUENCE [LARGE SCALE GENOMIC DNA]</scope>
    <source>
        <strain evidence="2 3">A-T 5661</strain>
    </source>
</reference>
<gene>
    <name evidence="2" type="ORF">FL583_16235</name>
</gene>
<keyword evidence="1" id="KW-0812">Transmembrane</keyword>
<dbReference type="InParanoid" id="A0A545ARX1"/>
<dbReference type="OrthoDB" id="4948328at2"/>
<evidence type="ECO:0000313" key="2">
    <source>
        <dbReference type="EMBL" id="TQS44003.1"/>
    </source>
</evidence>
<dbReference type="EMBL" id="VIRS01000010">
    <property type="protein sequence ID" value="TQS44003.1"/>
    <property type="molecule type" value="Genomic_DNA"/>
</dbReference>
<feature type="transmembrane region" description="Helical" evidence="1">
    <location>
        <begin position="97"/>
        <end position="117"/>
    </location>
</feature>
<sequence>MKGPRLRFLVVLTLACLVLIPWTVLLGLTLPDEHTARRWPLTWVGFDVALIACLATTAWMAYRHRLAVVLWAMLTGTLLLCDAWFDITTATGDELAASILEAAVAEVPLAVFLFYGARRVLLRTARPGPPAERRRARLSAIPVAATTDERS</sequence>
<comment type="caution">
    <text evidence="2">The sequence shown here is derived from an EMBL/GenBank/DDBJ whole genome shotgun (WGS) entry which is preliminary data.</text>
</comment>
<keyword evidence="1" id="KW-1133">Transmembrane helix</keyword>
<evidence type="ECO:0000313" key="3">
    <source>
        <dbReference type="Proteomes" id="UP000317982"/>
    </source>
</evidence>